<feature type="transmembrane region" description="Helical" evidence="1">
    <location>
        <begin position="61"/>
        <end position="84"/>
    </location>
</feature>
<evidence type="ECO:0000313" key="3">
    <source>
        <dbReference type="Proteomes" id="UP000514720"/>
    </source>
</evidence>
<keyword evidence="1" id="KW-0472">Membrane</keyword>
<dbReference type="RefSeq" id="WP_258877098.1">
    <property type="nucleotide sequence ID" value="NZ_CP048914.1"/>
</dbReference>
<dbReference type="Pfam" id="PF16481">
    <property type="entry name" value="DUF5058"/>
    <property type="match status" value="1"/>
</dbReference>
<organism evidence="2 3">
    <name type="scientific">Candidatus Xianfuyuplasma coldseepsis</name>
    <dbReference type="NCBI Taxonomy" id="2782163"/>
    <lineage>
        <taxon>Bacteria</taxon>
        <taxon>Bacillati</taxon>
        <taxon>Mycoplasmatota</taxon>
        <taxon>Mollicutes</taxon>
        <taxon>Candidatus Izemoplasmatales</taxon>
        <taxon>Candidatus Izemoplasmataceae</taxon>
        <taxon>Candidatus Xianfuyuplasma</taxon>
    </lineage>
</organism>
<evidence type="ECO:0000256" key="1">
    <source>
        <dbReference type="SAM" id="Phobius"/>
    </source>
</evidence>
<dbReference type="EMBL" id="CP048914">
    <property type="protein sequence ID" value="QMS85307.1"/>
    <property type="molecule type" value="Genomic_DNA"/>
</dbReference>
<keyword evidence="1" id="KW-0812">Transmembrane</keyword>
<sequence>MIPLLISITDVKEAPWLYIIGAFVTIFIISGSLFFAYHAYQRSKELNMDSSLIKKTIVSSISFSVLPSIGIFIGVITMSGFLGIPLPWIRLSVLGALHYELMAADLAVEGVNALNLTVENFVTIAFTMTIAIIWGSLFTLFLFKKYQAKVVDKATTKEGRSFGPLLFQGVFIGLISAYFGDAFSRIFGYNARAIVDGVYSDEIVTKTTVVPLIVFVVSFATMAGLDYLVTTKKMKWLENFQLSFSMLIGMSVAVLLGMGGIY</sequence>
<name>A0A7L7KRH4_9MOLU</name>
<dbReference type="KEGG" id="xcl:G4Z02_05925"/>
<evidence type="ECO:0000313" key="2">
    <source>
        <dbReference type="EMBL" id="QMS85307.1"/>
    </source>
</evidence>
<protein>
    <submittedName>
        <fullName evidence="2">DUF5058 family protein</fullName>
    </submittedName>
</protein>
<accession>A0A7L7KRH4</accession>
<feature type="transmembrane region" description="Helical" evidence="1">
    <location>
        <begin position="121"/>
        <end position="143"/>
    </location>
</feature>
<feature type="transmembrane region" description="Helical" evidence="1">
    <location>
        <begin position="242"/>
        <end position="261"/>
    </location>
</feature>
<keyword evidence="1" id="KW-1133">Transmembrane helix</keyword>
<proteinExistence type="predicted"/>
<feature type="transmembrane region" description="Helical" evidence="1">
    <location>
        <begin position="208"/>
        <end position="230"/>
    </location>
</feature>
<gene>
    <name evidence="2" type="ORF">G4Z02_05925</name>
</gene>
<reference evidence="2 3" key="1">
    <citation type="submission" date="2020-02" db="EMBL/GenBank/DDBJ databases">
        <authorList>
            <person name="Zheng R.K."/>
            <person name="Sun C.M."/>
        </authorList>
    </citation>
    <scope>NUCLEOTIDE SEQUENCE [LARGE SCALE GENOMIC DNA]</scope>
    <source>
        <strain evidence="3">zrk13</strain>
    </source>
</reference>
<feature type="transmembrane region" description="Helical" evidence="1">
    <location>
        <begin position="164"/>
        <end position="188"/>
    </location>
</feature>
<dbReference type="AlphaFoldDB" id="A0A7L7KRH4"/>
<dbReference type="Proteomes" id="UP000514720">
    <property type="component" value="Chromosome"/>
</dbReference>
<dbReference type="InterPro" id="IPR032479">
    <property type="entry name" value="DUF5058"/>
</dbReference>
<keyword evidence="3" id="KW-1185">Reference proteome</keyword>
<feature type="transmembrane region" description="Helical" evidence="1">
    <location>
        <begin position="16"/>
        <end position="40"/>
    </location>
</feature>